<reference evidence="1 2" key="1">
    <citation type="journal article" date="2020" name="ISME J.">
        <title>Uncovering the hidden diversity of litter-decomposition mechanisms in mushroom-forming fungi.</title>
        <authorList>
            <person name="Floudas D."/>
            <person name="Bentzer J."/>
            <person name="Ahren D."/>
            <person name="Johansson T."/>
            <person name="Persson P."/>
            <person name="Tunlid A."/>
        </authorList>
    </citation>
    <scope>NUCLEOTIDE SEQUENCE [LARGE SCALE GENOMIC DNA]</scope>
    <source>
        <strain evidence="1 2">CBS 406.79</strain>
    </source>
</reference>
<dbReference type="Proteomes" id="UP000518752">
    <property type="component" value="Unassembled WGS sequence"/>
</dbReference>
<evidence type="ECO:0000313" key="2">
    <source>
        <dbReference type="Proteomes" id="UP000518752"/>
    </source>
</evidence>
<proteinExistence type="predicted"/>
<dbReference type="AlphaFoldDB" id="A0A8H5GGQ9"/>
<name>A0A8H5GGQ9_9AGAR</name>
<accession>A0A8H5GGQ9</accession>
<dbReference type="EMBL" id="JAACJN010000185">
    <property type="protein sequence ID" value="KAF5364514.1"/>
    <property type="molecule type" value="Genomic_DNA"/>
</dbReference>
<organism evidence="1 2">
    <name type="scientific">Collybiopsis confluens</name>
    <dbReference type="NCBI Taxonomy" id="2823264"/>
    <lineage>
        <taxon>Eukaryota</taxon>
        <taxon>Fungi</taxon>
        <taxon>Dikarya</taxon>
        <taxon>Basidiomycota</taxon>
        <taxon>Agaricomycotina</taxon>
        <taxon>Agaricomycetes</taxon>
        <taxon>Agaricomycetidae</taxon>
        <taxon>Agaricales</taxon>
        <taxon>Marasmiineae</taxon>
        <taxon>Omphalotaceae</taxon>
        <taxon>Collybiopsis</taxon>
    </lineage>
</organism>
<keyword evidence="2" id="KW-1185">Reference proteome</keyword>
<comment type="caution">
    <text evidence="1">The sequence shown here is derived from an EMBL/GenBank/DDBJ whole genome shotgun (WGS) entry which is preliminary data.</text>
</comment>
<protein>
    <submittedName>
        <fullName evidence="1">Uncharacterized protein</fullName>
    </submittedName>
</protein>
<gene>
    <name evidence="1" type="ORF">D9757_011342</name>
</gene>
<sequence>MNTMTRFNTARPSALSRLSRNATAVIRNYIQYHRPGTHSQLPQTMDNQIVFFKSIAFDIPISTLHSNREKP</sequence>
<evidence type="ECO:0000313" key="1">
    <source>
        <dbReference type="EMBL" id="KAF5364514.1"/>
    </source>
</evidence>